<comment type="caution">
    <text evidence="1">The sequence shown here is derived from an EMBL/GenBank/DDBJ whole genome shotgun (WGS) entry which is preliminary data.</text>
</comment>
<organism evidence="1 2">
    <name type="scientific">Brachionus calyciflorus</name>
    <dbReference type="NCBI Taxonomy" id="104777"/>
    <lineage>
        <taxon>Eukaryota</taxon>
        <taxon>Metazoa</taxon>
        <taxon>Spiralia</taxon>
        <taxon>Gnathifera</taxon>
        <taxon>Rotifera</taxon>
        <taxon>Eurotatoria</taxon>
        <taxon>Monogononta</taxon>
        <taxon>Pseudotrocha</taxon>
        <taxon>Ploima</taxon>
        <taxon>Brachionidae</taxon>
        <taxon>Brachionus</taxon>
    </lineage>
</organism>
<feature type="non-terminal residue" evidence="1">
    <location>
        <position position="1"/>
    </location>
</feature>
<evidence type="ECO:0000313" key="2">
    <source>
        <dbReference type="Proteomes" id="UP000663879"/>
    </source>
</evidence>
<dbReference type="Proteomes" id="UP000663879">
    <property type="component" value="Unassembled WGS sequence"/>
</dbReference>
<dbReference type="EMBL" id="CAJNOC010011509">
    <property type="protein sequence ID" value="CAF1148560.1"/>
    <property type="molecule type" value="Genomic_DNA"/>
</dbReference>
<accession>A0A814SMS4</accession>
<dbReference type="OrthoDB" id="1869581at2759"/>
<reference evidence="1" key="1">
    <citation type="submission" date="2021-02" db="EMBL/GenBank/DDBJ databases">
        <authorList>
            <person name="Nowell W R."/>
        </authorList>
    </citation>
    <scope>NUCLEOTIDE SEQUENCE</scope>
    <source>
        <strain evidence="1">Ploen Becks lab</strain>
    </source>
</reference>
<dbReference type="Gene3D" id="1.10.10.1070">
    <property type="entry name" value="Zinc finger, BED domain-containing"/>
    <property type="match status" value="1"/>
</dbReference>
<gene>
    <name evidence="1" type="ORF">OXX778_LOCUS23194</name>
</gene>
<protein>
    <submittedName>
        <fullName evidence="1">Uncharacterized protein</fullName>
    </submittedName>
</protein>
<keyword evidence="2" id="KW-1185">Reference proteome</keyword>
<dbReference type="SUPFAM" id="SSF140996">
    <property type="entry name" value="Hermes dimerisation domain"/>
    <property type="match status" value="1"/>
</dbReference>
<name>A0A814SMS4_9BILA</name>
<sequence length="101" mass="11600">MDTLLFSLLVNDPKKDNRVNKGNNTTNLWRHLENEHPTEHALALEHKEEKVQAKLNFNNENQLSFFGSQLPKSVIDSLIADLITRDLQPFSIVEDTGFQNL</sequence>
<dbReference type="AlphaFoldDB" id="A0A814SMS4"/>
<proteinExistence type="predicted"/>
<evidence type="ECO:0000313" key="1">
    <source>
        <dbReference type="EMBL" id="CAF1148560.1"/>
    </source>
</evidence>